<evidence type="ECO:0000256" key="7">
    <source>
        <dbReference type="SAM" id="MobiDB-lite"/>
    </source>
</evidence>
<dbReference type="SMART" id="SM00755">
    <property type="entry name" value="Grip"/>
    <property type="match status" value="1"/>
</dbReference>
<reference evidence="9" key="1">
    <citation type="submission" date="2021-01" db="EMBL/GenBank/DDBJ databases">
        <authorList>
            <consortium name="Genoscope - CEA"/>
            <person name="William W."/>
        </authorList>
    </citation>
    <scope>NUCLEOTIDE SEQUENCE</scope>
</reference>
<dbReference type="AlphaFoldDB" id="A0A8S1ML28"/>
<proteinExistence type="predicted"/>
<evidence type="ECO:0000259" key="8">
    <source>
        <dbReference type="PROSITE" id="PS50913"/>
    </source>
</evidence>
<evidence type="ECO:0000256" key="5">
    <source>
        <dbReference type="ARBA" id="ARBA00023136"/>
    </source>
</evidence>
<dbReference type="OrthoDB" id="301591at2759"/>
<protein>
    <recommendedName>
        <fullName evidence="8">GRIP domain-containing protein</fullName>
    </recommendedName>
</protein>
<keyword evidence="4 6" id="KW-0175">Coiled coil</keyword>
<evidence type="ECO:0000256" key="1">
    <source>
        <dbReference type="ARBA" id="ARBA00004184"/>
    </source>
</evidence>
<organism evidence="9 10">
    <name type="scientific">Paramecium sonneborni</name>
    <dbReference type="NCBI Taxonomy" id="65129"/>
    <lineage>
        <taxon>Eukaryota</taxon>
        <taxon>Sar</taxon>
        <taxon>Alveolata</taxon>
        <taxon>Ciliophora</taxon>
        <taxon>Intramacronucleata</taxon>
        <taxon>Oligohymenophorea</taxon>
        <taxon>Peniculida</taxon>
        <taxon>Parameciidae</taxon>
        <taxon>Paramecium</taxon>
    </lineage>
</organism>
<evidence type="ECO:0000256" key="6">
    <source>
        <dbReference type="SAM" id="Coils"/>
    </source>
</evidence>
<keyword evidence="10" id="KW-1185">Reference proteome</keyword>
<keyword evidence="5" id="KW-0472">Membrane</keyword>
<feature type="compositionally biased region" description="Polar residues" evidence="7">
    <location>
        <begin position="248"/>
        <end position="258"/>
    </location>
</feature>
<keyword evidence="3" id="KW-0963">Cytoplasm</keyword>
<evidence type="ECO:0000256" key="2">
    <source>
        <dbReference type="ARBA" id="ARBA00004496"/>
    </source>
</evidence>
<comment type="subcellular location">
    <subcellularLocation>
        <location evidence="2">Cytoplasm</location>
    </subcellularLocation>
    <subcellularLocation>
        <location evidence="1">Endomembrane system</location>
        <topology evidence="1">Peripheral membrane protein</topology>
    </subcellularLocation>
</comment>
<dbReference type="PROSITE" id="PS50913">
    <property type="entry name" value="GRIP"/>
    <property type="match status" value="1"/>
</dbReference>
<name>A0A8S1ML28_9CILI</name>
<dbReference type="PANTHER" id="PTHR23157:SF25">
    <property type="entry name" value="GRIP AND COILED-COIL DOMAIN-CONTAINING PROTEIN 1"/>
    <property type="match status" value="1"/>
</dbReference>
<evidence type="ECO:0000256" key="3">
    <source>
        <dbReference type="ARBA" id="ARBA00022490"/>
    </source>
</evidence>
<feature type="coiled-coil region" evidence="6">
    <location>
        <begin position="92"/>
        <end position="197"/>
    </location>
</feature>
<feature type="region of interest" description="Disordered" evidence="7">
    <location>
        <begin position="248"/>
        <end position="271"/>
    </location>
</feature>
<dbReference type="Pfam" id="PF01465">
    <property type="entry name" value="GRIP"/>
    <property type="match status" value="1"/>
</dbReference>
<feature type="domain" description="GRIP" evidence="8">
    <location>
        <begin position="309"/>
        <end position="362"/>
    </location>
</feature>
<dbReference type="EMBL" id="CAJJDN010000042">
    <property type="protein sequence ID" value="CAD8081597.1"/>
    <property type="molecule type" value="Genomic_DNA"/>
</dbReference>
<comment type="caution">
    <text evidence="9">The sequence shown here is derived from an EMBL/GenBank/DDBJ whole genome shotgun (WGS) entry which is preliminary data.</text>
</comment>
<dbReference type="InterPro" id="IPR000237">
    <property type="entry name" value="GRIP_dom"/>
</dbReference>
<evidence type="ECO:0000313" key="9">
    <source>
        <dbReference type="EMBL" id="CAD8081597.1"/>
    </source>
</evidence>
<sequence>MQENNEQALDDLSKEILVSQLKDKIKENKTITKKLDKLSEKYVQTYKEYKLIAKDRETLFQVLSSILNDEINKFEQKPLGQFDQNQILDLFKQKDEEKSRALTNLIKETNNEKFQLEERYRQMIEKQGQSTDQKTQQIIKQLKQQINDLDNNNTRLAKEIIELNDIIQIKNQQLQTLNQLEEENANLKTQHMVKELQLQQPDRANKINSSDFMNEQLKFKQQIDKLLEQIQKQNIKISDLESELQLQSKKQTEINNVSKKNEETPTPDYDGINPFEQEATLKQKEIIQFKQISDKQIQTDQIFQNQEETDNKNPNFEYLKNVVYKYFLYQETRNYKEASILMNAIMTILKMSNEEKRRIDQARERGFLKNAKNLISDSFACLKQPQLNDMNLDRPTSRVEQMNKHMMN</sequence>
<dbReference type="GO" id="GO:0005794">
    <property type="term" value="C:Golgi apparatus"/>
    <property type="evidence" value="ECO:0007669"/>
    <property type="project" value="TreeGrafter"/>
</dbReference>
<dbReference type="PANTHER" id="PTHR23157">
    <property type="entry name" value="GRIP AND COILED-COIL DOMAIN-CONTAINING PROTEIN 1"/>
    <property type="match status" value="1"/>
</dbReference>
<evidence type="ECO:0000313" key="10">
    <source>
        <dbReference type="Proteomes" id="UP000692954"/>
    </source>
</evidence>
<evidence type="ECO:0000256" key="4">
    <source>
        <dbReference type="ARBA" id="ARBA00023054"/>
    </source>
</evidence>
<dbReference type="Proteomes" id="UP000692954">
    <property type="component" value="Unassembled WGS sequence"/>
</dbReference>
<accession>A0A8S1ML28</accession>
<gene>
    <name evidence="9" type="ORF">PSON_ATCC_30995.1.T0420123</name>
</gene>
<dbReference type="InterPro" id="IPR051952">
    <property type="entry name" value="Golgi-autophagy_related"/>
</dbReference>